<evidence type="ECO:0000256" key="3">
    <source>
        <dbReference type="ARBA" id="ARBA00012276"/>
    </source>
</evidence>
<evidence type="ECO:0000256" key="6">
    <source>
        <dbReference type="ARBA" id="ARBA00033681"/>
    </source>
</evidence>
<keyword evidence="5" id="KW-0114">cAMP</keyword>
<proteinExistence type="inferred from homology"/>
<reference evidence="8" key="1">
    <citation type="submission" date="2025-08" db="UniProtKB">
        <authorList>
            <consortium name="Ensembl"/>
        </authorList>
    </citation>
    <scope>IDENTIFICATION</scope>
</reference>
<organism evidence="8 9">
    <name type="scientific">Cynoglossus semilaevis</name>
    <name type="common">Tongue sole</name>
    <dbReference type="NCBI Taxonomy" id="244447"/>
    <lineage>
        <taxon>Eukaryota</taxon>
        <taxon>Metazoa</taxon>
        <taxon>Chordata</taxon>
        <taxon>Craniata</taxon>
        <taxon>Vertebrata</taxon>
        <taxon>Euteleostomi</taxon>
        <taxon>Actinopterygii</taxon>
        <taxon>Neopterygii</taxon>
        <taxon>Teleostei</taxon>
        <taxon>Neoteleostei</taxon>
        <taxon>Acanthomorphata</taxon>
        <taxon>Carangaria</taxon>
        <taxon>Pleuronectiformes</taxon>
        <taxon>Pleuronectoidei</taxon>
        <taxon>Cynoglossidae</taxon>
        <taxon>Cynoglossinae</taxon>
        <taxon>Cynoglossus</taxon>
    </lineage>
</organism>
<comment type="catalytic activity">
    <reaction evidence="6">
        <text>3',5'-cyclic AMP + H2O = AMP + H(+)</text>
        <dbReference type="Rhea" id="RHEA:25277"/>
        <dbReference type="ChEBI" id="CHEBI:15377"/>
        <dbReference type="ChEBI" id="CHEBI:15378"/>
        <dbReference type="ChEBI" id="CHEBI:58165"/>
        <dbReference type="ChEBI" id="CHEBI:456215"/>
        <dbReference type="EC" id="3.1.4.53"/>
    </reaction>
    <physiologicalReaction direction="left-to-right" evidence="6">
        <dbReference type="Rhea" id="RHEA:25278"/>
    </physiologicalReaction>
</comment>
<dbReference type="PANTHER" id="PTHR40141:SF2">
    <property type="entry name" value="3',5'-CYCLIC-AMP PHOSPHODIESTERASE"/>
    <property type="match status" value="1"/>
</dbReference>
<name>A0A3P8WKY9_CYNSE</name>
<evidence type="ECO:0000313" key="8">
    <source>
        <dbReference type="Ensembl" id="ENSCSEP00000026176.1"/>
    </source>
</evidence>
<sequence>PYLFASLVQVVYRPTLEKQKEECHLFGVLNFEVDNGLLMCCSPLDPHLSSGSGLVPHPNLTCHGQRRESFLYRSDSEYELSPKSLSRNSSITGDLHGEDFIVTPFAQVLASLRTVRNNVTILTNVQLTTNR</sequence>
<dbReference type="InterPro" id="IPR040844">
    <property type="entry name" value="PDE4_UCR"/>
</dbReference>
<dbReference type="GO" id="GO:0006198">
    <property type="term" value="P:cAMP catabolic process"/>
    <property type="evidence" value="ECO:0007669"/>
    <property type="project" value="UniProtKB-UniPathway"/>
</dbReference>
<dbReference type="STRING" id="244447.ENSCSEP00000026176"/>
<dbReference type="PANTHER" id="PTHR40141">
    <property type="entry name" value="3',5'-CYCLIC-AMP PHOSPHODIESTERASE-RELATED"/>
    <property type="match status" value="1"/>
</dbReference>
<evidence type="ECO:0000256" key="5">
    <source>
        <dbReference type="ARBA" id="ARBA00023149"/>
    </source>
</evidence>
<reference evidence="8" key="2">
    <citation type="submission" date="2025-09" db="UniProtKB">
        <authorList>
            <consortium name="Ensembl"/>
        </authorList>
    </citation>
    <scope>IDENTIFICATION</scope>
</reference>
<dbReference type="Proteomes" id="UP000265120">
    <property type="component" value="Unassembled WGS sequence"/>
</dbReference>
<evidence type="ECO:0000256" key="1">
    <source>
        <dbReference type="ARBA" id="ARBA00004703"/>
    </source>
</evidence>
<dbReference type="InParanoid" id="A0A3P8WKY9"/>
<evidence type="ECO:0000259" key="7">
    <source>
        <dbReference type="Pfam" id="PF18100"/>
    </source>
</evidence>
<dbReference type="Ensembl" id="ENSCSET00000026517.1">
    <property type="protein sequence ID" value="ENSCSEP00000026176.1"/>
    <property type="gene ID" value="ENSCSEG00000016715.1"/>
</dbReference>
<comment type="pathway">
    <text evidence="1">Purine metabolism; 3',5'-cyclic AMP degradation; AMP from 3',5'-cyclic AMP: step 1/1.</text>
</comment>
<evidence type="ECO:0000256" key="2">
    <source>
        <dbReference type="ARBA" id="ARBA00009517"/>
    </source>
</evidence>
<evidence type="ECO:0000313" key="9">
    <source>
        <dbReference type="Proteomes" id="UP000265120"/>
    </source>
</evidence>
<dbReference type="AlphaFoldDB" id="A0A3P8WKY9"/>
<evidence type="ECO:0000256" key="4">
    <source>
        <dbReference type="ARBA" id="ARBA00022801"/>
    </source>
</evidence>
<protein>
    <recommendedName>
        <fullName evidence="3">3',5'-cyclic-AMP phosphodiesterase</fullName>
        <ecNumber evidence="3">3.1.4.53</ecNumber>
    </recommendedName>
</protein>
<dbReference type="EC" id="3.1.4.53" evidence="3"/>
<comment type="similarity">
    <text evidence="2">Belongs to the cyclic nucleotide phosphodiesterase family. PDE4 subfamily.</text>
</comment>
<feature type="domain" description="Phosphodiesterase 4 upstream conserved regions (UCR)" evidence="7">
    <location>
        <begin position="102"/>
        <end position="127"/>
    </location>
</feature>
<dbReference type="GO" id="GO:0004115">
    <property type="term" value="F:3',5'-cyclic-AMP phosphodiesterase activity"/>
    <property type="evidence" value="ECO:0007669"/>
    <property type="project" value="UniProtKB-EC"/>
</dbReference>
<accession>A0A3P8WKY9</accession>
<dbReference type="Pfam" id="PF18100">
    <property type="entry name" value="PDE4_UCR"/>
    <property type="match status" value="1"/>
</dbReference>
<dbReference type="UniPathway" id="UPA00762">
    <property type="reaction ID" value="UER00747"/>
</dbReference>
<keyword evidence="4" id="KW-0378">Hydrolase</keyword>
<dbReference type="OMA" id="DMRTEYI"/>
<dbReference type="GeneTree" id="ENSGT00940000155190"/>
<keyword evidence="9" id="KW-1185">Reference proteome</keyword>